<dbReference type="GO" id="GO:0009252">
    <property type="term" value="P:peptidoglycan biosynthetic process"/>
    <property type="evidence" value="ECO:0007669"/>
    <property type="project" value="UniProtKB-UniRule"/>
</dbReference>
<gene>
    <name evidence="7" type="primary">mltG</name>
    <name evidence="8" type="ORF">Cabys_2795</name>
    <name evidence="9" type="ORF">Calab_0022</name>
</gene>
<proteinExistence type="inferred from homology"/>
<dbReference type="PANTHER" id="PTHR30518:SF2">
    <property type="entry name" value="ENDOLYTIC MUREIN TRANSGLYCOSYLASE"/>
    <property type="match status" value="1"/>
</dbReference>
<dbReference type="InParanoid" id="H1XWY9"/>
<evidence type="ECO:0000256" key="7">
    <source>
        <dbReference type="HAMAP-Rule" id="MF_02065"/>
    </source>
</evidence>
<reference evidence="9 10" key="1">
    <citation type="submission" date="2011-09" db="EMBL/GenBank/DDBJ databases">
        <title>The permanent draft genome of Caldithrix abyssi DSM 13497.</title>
        <authorList>
            <consortium name="US DOE Joint Genome Institute (JGI-PGF)"/>
            <person name="Lucas S."/>
            <person name="Han J."/>
            <person name="Lapidus A."/>
            <person name="Bruce D."/>
            <person name="Goodwin L."/>
            <person name="Pitluck S."/>
            <person name="Peters L."/>
            <person name="Kyrpides N."/>
            <person name="Mavromatis K."/>
            <person name="Ivanova N."/>
            <person name="Mikhailova N."/>
            <person name="Chertkov O."/>
            <person name="Detter J.C."/>
            <person name="Tapia R."/>
            <person name="Han C."/>
            <person name="Land M."/>
            <person name="Hauser L."/>
            <person name="Markowitz V."/>
            <person name="Cheng J.-F."/>
            <person name="Hugenholtz P."/>
            <person name="Woyke T."/>
            <person name="Wu D."/>
            <person name="Spring S."/>
            <person name="Brambilla E."/>
            <person name="Klenk H.-P."/>
            <person name="Eisen J.A."/>
        </authorList>
    </citation>
    <scope>NUCLEOTIDE SEQUENCE [LARGE SCALE GENOMIC DNA]</scope>
    <source>
        <strain evidence="9 10">DSM 13497</strain>
    </source>
</reference>
<keyword evidence="1 7" id="KW-1003">Cell membrane</keyword>
<sequence>MKNKYKALIVVVFLLPLLVYDVIKYFTLPDIPADTIGKVEIVIPKGASLQAVADTLAKKGLIKNAPVFVFWARGLGIETRIPSGRFKIPMGLTYPQLANYLTRVKPEFRSVTLIEGWPTEKILAELSSALNLNRKILDSLTRDTTLLKEYGIPAKNVTGYLLPDTYVFAEGVSEEQVIRFLIEQTLKIFEADSVKQKMREMGFNRHQVVTLASIVEGEAMIDEERPIIASVYLNRLKRGMRLQADPTIQFIITDGPRRLTYKDLKIDSPYNTYRYAGLPPGPINNPGKKSILATVFAAKTKYLYFVARGDGSHVFTVTAREHLKAKQKLNKIRKKIYGF</sequence>
<dbReference type="InterPro" id="IPR003770">
    <property type="entry name" value="MLTG-like"/>
</dbReference>
<evidence type="ECO:0000256" key="5">
    <source>
        <dbReference type="ARBA" id="ARBA00023239"/>
    </source>
</evidence>
<dbReference type="GO" id="GO:0008932">
    <property type="term" value="F:lytic endotransglycosylase activity"/>
    <property type="evidence" value="ECO:0007669"/>
    <property type="project" value="UniProtKB-UniRule"/>
</dbReference>
<dbReference type="FunCoup" id="H1XWY9">
    <property type="interactions" value="295"/>
</dbReference>
<dbReference type="GO" id="GO:0071555">
    <property type="term" value="P:cell wall organization"/>
    <property type="evidence" value="ECO:0007669"/>
    <property type="project" value="UniProtKB-KW"/>
</dbReference>
<feature type="site" description="Important for catalytic activity" evidence="7">
    <location>
        <position position="218"/>
    </location>
</feature>
<evidence type="ECO:0000313" key="8">
    <source>
        <dbReference type="EMBL" id="APF19543.1"/>
    </source>
</evidence>
<dbReference type="AlphaFoldDB" id="H1XWY9"/>
<keyword evidence="5 7" id="KW-0456">Lyase</keyword>
<dbReference type="EC" id="4.2.2.29" evidence="7"/>
<dbReference type="RefSeq" id="WP_006926530.1">
    <property type="nucleotide sequence ID" value="NZ_CM001402.1"/>
</dbReference>
<dbReference type="CDD" id="cd08010">
    <property type="entry name" value="MltG_like"/>
    <property type="match status" value="1"/>
</dbReference>
<protein>
    <recommendedName>
        <fullName evidence="7">Endolytic murein transglycosylase</fullName>
        <ecNumber evidence="7">4.2.2.29</ecNumber>
    </recommendedName>
    <alternativeName>
        <fullName evidence="7">Peptidoglycan lytic transglycosylase</fullName>
    </alternativeName>
    <alternativeName>
        <fullName evidence="7">Peptidoglycan polymerization terminase</fullName>
    </alternativeName>
</protein>
<dbReference type="NCBIfam" id="TIGR00247">
    <property type="entry name" value="endolytic transglycosylase MltG"/>
    <property type="match status" value="1"/>
</dbReference>
<dbReference type="GO" id="GO:0005886">
    <property type="term" value="C:plasma membrane"/>
    <property type="evidence" value="ECO:0007669"/>
    <property type="project" value="UniProtKB-UniRule"/>
</dbReference>
<comment type="catalytic activity">
    <reaction evidence="7">
        <text>a peptidoglycan chain = a peptidoglycan chain with N-acetyl-1,6-anhydromuramyl-[peptide] at the reducing end + a peptidoglycan chain with N-acetylglucosamine at the non-reducing end.</text>
        <dbReference type="EC" id="4.2.2.29"/>
    </reaction>
</comment>
<evidence type="ECO:0000313" key="11">
    <source>
        <dbReference type="Proteomes" id="UP000183868"/>
    </source>
</evidence>
<evidence type="ECO:0000313" key="9">
    <source>
        <dbReference type="EMBL" id="EHO39676.1"/>
    </source>
</evidence>
<dbReference type="PaxDb" id="880073-Calab_0022"/>
<dbReference type="Proteomes" id="UP000004671">
    <property type="component" value="Chromosome"/>
</dbReference>
<dbReference type="HAMAP" id="MF_02065">
    <property type="entry name" value="MltG"/>
    <property type="match status" value="1"/>
</dbReference>
<dbReference type="Pfam" id="PF02618">
    <property type="entry name" value="YceG"/>
    <property type="match status" value="1"/>
</dbReference>
<evidence type="ECO:0000256" key="2">
    <source>
        <dbReference type="ARBA" id="ARBA00022692"/>
    </source>
</evidence>
<dbReference type="PANTHER" id="PTHR30518">
    <property type="entry name" value="ENDOLYTIC MUREIN TRANSGLYCOSYLASE"/>
    <property type="match status" value="1"/>
</dbReference>
<dbReference type="Gene3D" id="3.30.1490.480">
    <property type="entry name" value="Endolytic murein transglycosylase"/>
    <property type="match status" value="1"/>
</dbReference>
<keyword evidence="4 7" id="KW-0472">Membrane</keyword>
<keyword evidence="2 7" id="KW-0812">Transmembrane</keyword>
<evidence type="ECO:0000256" key="1">
    <source>
        <dbReference type="ARBA" id="ARBA00022475"/>
    </source>
</evidence>
<dbReference type="Proteomes" id="UP000183868">
    <property type="component" value="Chromosome"/>
</dbReference>
<dbReference type="Gene3D" id="3.30.160.60">
    <property type="entry name" value="Classic Zinc Finger"/>
    <property type="match status" value="1"/>
</dbReference>
<evidence type="ECO:0000256" key="3">
    <source>
        <dbReference type="ARBA" id="ARBA00022989"/>
    </source>
</evidence>
<evidence type="ECO:0000313" key="10">
    <source>
        <dbReference type="Proteomes" id="UP000004671"/>
    </source>
</evidence>
<evidence type="ECO:0000256" key="6">
    <source>
        <dbReference type="ARBA" id="ARBA00023316"/>
    </source>
</evidence>
<comment type="similarity">
    <text evidence="7">Belongs to the transglycosylase MltG family.</text>
</comment>
<dbReference type="HOGENOM" id="CLU_025574_2_2_0"/>
<keyword evidence="3 7" id="KW-1133">Transmembrane helix</keyword>
<comment type="function">
    <text evidence="7">Functions as a peptidoglycan terminase that cleaves nascent peptidoglycan strands endolytically to terminate their elongation.</text>
</comment>
<dbReference type="EMBL" id="CP018099">
    <property type="protein sequence ID" value="APF19543.1"/>
    <property type="molecule type" value="Genomic_DNA"/>
</dbReference>
<dbReference type="OrthoDB" id="9814591at2"/>
<dbReference type="EMBL" id="CM001402">
    <property type="protein sequence ID" value="EHO39676.1"/>
    <property type="molecule type" value="Genomic_DNA"/>
</dbReference>
<keyword evidence="6 7" id="KW-0961">Cell wall biogenesis/degradation</keyword>
<reference evidence="8 11" key="2">
    <citation type="submission" date="2016-11" db="EMBL/GenBank/DDBJ databases">
        <title>Genomic analysis of Caldithrix abyssi and proposal of a novel bacterial phylum Caldithrichaeota.</title>
        <authorList>
            <person name="Kublanov I."/>
            <person name="Sigalova O."/>
            <person name="Gavrilov S."/>
            <person name="Lebedinsky A."/>
            <person name="Ivanova N."/>
            <person name="Daum C."/>
            <person name="Reddy T."/>
            <person name="Klenk H.P."/>
            <person name="Goker M."/>
            <person name="Reva O."/>
            <person name="Miroshnichenko M."/>
            <person name="Kyprides N."/>
            <person name="Woyke T."/>
            <person name="Gelfand M."/>
        </authorList>
    </citation>
    <scope>NUCLEOTIDE SEQUENCE [LARGE SCALE GENOMIC DNA]</scope>
    <source>
        <strain evidence="8 11">LF13</strain>
    </source>
</reference>
<organism evidence="9 10">
    <name type="scientific">Caldithrix abyssi DSM 13497</name>
    <dbReference type="NCBI Taxonomy" id="880073"/>
    <lineage>
        <taxon>Bacteria</taxon>
        <taxon>Pseudomonadati</taxon>
        <taxon>Calditrichota</taxon>
        <taxon>Calditrichia</taxon>
        <taxon>Calditrichales</taxon>
        <taxon>Calditrichaceae</taxon>
        <taxon>Caldithrix</taxon>
    </lineage>
</organism>
<dbReference type="STRING" id="880073.Cabys_2795"/>
<name>H1XWY9_CALAY</name>
<accession>H1XWY9</accession>
<keyword evidence="10" id="KW-1185">Reference proteome</keyword>
<dbReference type="KEGG" id="caby:Cabys_2795"/>
<evidence type="ECO:0000256" key="4">
    <source>
        <dbReference type="ARBA" id="ARBA00023136"/>
    </source>
</evidence>
<dbReference type="eggNOG" id="COG1559">
    <property type="taxonomic scope" value="Bacteria"/>
</dbReference>